<evidence type="ECO:0000313" key="3">
    <source>
        <dbReference type="Proteomes" id="UP000252733"/>
    </source>
</evidence>
<gene>
    <name evidence="2" type="ORF">DFO77_103213</name>
</gene>
<evidence type="ECO:0000313" key="2">
    <source>
        <dbReference type="EMBL" id="RCW38741.1"/>
    </source>
</evidence>
<dbReference type="RefSeq" id="WP_106153075.1">
    <property type="nucleotide sequence ID" value="NZ_PVTS01000007.1"/>
</dbReference>
<feature type="signal peptide" evidence="1">
    <location>
        <begin position="1"/>
        <end position="18"/>
    </location>
</feature>
<accession>A0A2T0XMF2</accession>
<dbReference type="Proteomes" id="UP000252733">
    <property type="component" value="Unassembled WGS sequence"/>
</dbReference>
<evidence type="ECO:0000256" key="1">
    <source>
        <dbReference type="SAM" id="SignalP"/>
    </source>
</evidence>
<dbReference type="EMBL" id="QPIZ01000003">
    <property type="protein sequence ID" value="RCW38741.1"/>
    <property type="molecule type" value="Genomic_DNA"/>
</dbReference>
<sequence length="189" mass="21197">MKTTITILLLISTFCSQAQEKEITVNEDQKEYAIFTSFGQFIGSSGDEKGSISSFRIAPALKLGNHWAVGLTTGVEWFDVTLLPVGPDIKYFLSSKNNGGFFLQGALGHSFPLEDASLEYAEILETNGGFFTNSHLGYVFPMKGNSKLFISAGYHYQVSGHVQEHWIYRELERKIKYNRFSVRIGMAIF</sequence>
<feature type="chain" id="PRO_5030056672" description="Outer membrane protein with beta-barrel domain" evidence="1">
    <location>
        <begin position="19"/>
        <end position="189"/>
    </location>
</feature>
<keyword evidence="1" id="KW-0732">Signal</keyword>
<proteinExistence type="predicted"/>
<protein>
    <recommendedName>
        <fullName evidence="4">Outer membrane protein with beta-barrel domain</fullName>
    </recommendedName>
</protein>
<keyword evidence="3" id="KW-1185">Reference proteome</keyword>
<dbReference type="AlphaFoldDB" id="A0A2T0XMF2"/>
<name>A0A2T0XMF2_9BACT</name>
<dbReference type="OrthoDB" id="1121518at2"/>
<evidence type="ECO:0008006" key="4">
    <source>
        <dbReference type="Google" id="ProtNLM"/>
    </source>
</evidence>
<reference evidence="2 3" key="1">
    <citation type="submission" date="2018-07" db="EMBL/GenBank/DDBJ databases">
        <title>Freshwater and sediment microbial communities from various areas in North America, analyzing microbe dynamics in response to fracking.</title>
        <authorList>
            <person name="Lamendella R."/>
        </authorList>
    </citation>
    <scope>NUCLEOTIDE SEQUENCE [LARGE SCALE GENOMIC DNA]</scope>
    <source>
        <strain evidence="2 3">160A</strain>
    </source>
</reference>
<organism evidence="2 3">
    <name type="scientific">Marinilabilia salmonicolor</name>
    <dbReference type="NCBI Taxonomy" id="989"/>
    <lineage>
        <taxon>Bacteria</taxon>
        <taxon>Pseudomonadati</taxon>
        <taxon>Bacteroidota</taxon>
        <taxon>Bacteroidia</taxon>
        <taxon>Marinilabiliales</taxon>
        <taxon>Marinilabiliaceae</taxon>
        <taxon>Marinilabilia</taxon>
    </lineage>
</organism>
<comment type="caution">
    <text evidence="2">The sequence shown here is derived from an EMBL/GenBank/DDBJ whole genome shotgun (WGS) entry which is preliminary data.</text>
</comment>